<feature type="domain" description="RNA polymerase sigma factor 54 core-binding" evidence="10">
    <location>
        <begin position="46"/>
        <end position="223"/>
    </location>
</feature>
<comment type="similarity">
    <text evidence="1">Belongs to the sigma-54 factor family.</text>
</comment>
<dbReference type="NCBIfam" id="TIGR02395">
    <property type="entry name" value="rpoN_sigma"/>
    <property type="match status" value="1"/>
</dbReference>
<comment type="caution">
    <text evidence="11">The sequence shown here is derived from an EMBL/GenBank/DDBJ whole genome shotgun (WGS) entry which is preliminary data.</text>
</comment>
<feature type="non-terminal residue" evidence="11">
    <location>
        <position position="1"/>
    </location>
</feature>
<dbReference type="GO" id="GO:0016987">
    <property type="term" value="F:sigma factor activity"/>
    <property type="evidence" value="ECO:0007669"/>
    <property type="project" value="UniProtKB-KW"/>
</dbReference>
<dbReference type="RefSeq" id="WP_103263366.1">
    <property type="nucleotide sequence ID" value="NZ_PPEL01000148.1"/>
</dbReference>
<organism evidence="11 12">
    <name type="scientific">Rubneribacter badeniensis</name>
    <dbReference type="NCBI Taxonomy" id="2070688"/>
    <lineage>
        <taxon>Bacteria</taxon>
        <taxon>Bacillati</taxon>
        <taxon>Actinomycetota</taxon>
        <taxon>Coriobacteriia</taxon>
        <taxon>Eggerthellales</taxon>
        <taxon>Eggerthellaceae</taxon>
        <taxon>Rubneribacter</taxon>
    </lineage>
</organism>
<accession>A0A2K2U1N9</accession>
<dbReference type="GO" id="GO:0001216">
    <property type="term" value="F:DNA-binding transcription activator activity"/>
    <property type="evidence" value="ECO:0007669"/>
    <property type="project" value="InterPro"/>
</dbReference>
<dbReference type="PANTHER" id="PTHR32248:SF4">
    <property type="entry name" value="RNA POLYMERASE SIGMA-54 FACTOR"/>
    <property type="match status" value="1"/>
</dbReference>
<evidence type="ECO:0000256" key="6">
    <source>
        <dbReference type="ARBA" id="ARBA00023082"/>
    </source>
</evidence>
<dbReference type="InterPro" id="IPR000394">
    <property type="entry name" value="RNA_pol_sigma_54"/>
</dbReference>
<evidence type="ECO:0000256" key="1">
    <source>
        <dbReference type="ARBA" id="ARBA00008798"/>
    </source>
</evidence>
<protein>
    <submittedName>
        <fullName evidence="11">RNA polymerase sigma-54 factor</fullName>
    </submittedName>
</protein>
<evidence type="ECO:0000313" key="12">
    <source>
        <dbReference type="Proteomes" id="UP000236488"/>
    </source>
</evidence>
<dbReference type="AlphaFoldDB" id="A0A2K2U1N9"/>
<name>A0A2K2U1N9_9ACTN</name>
<reference evidence="11 12" key="1">
    <citation type="journal article" date="2018" name="Int. J. Syst. Evol. Microbiol.">
        <title>Rubneribacter badeniensis gen. nov., sp. nov. and Enteroscipio rubneri gen. nov., sp. nov., new members of the Eggerthellaceae isolated from human faeces.</title>
        <authorList>
            <person name="Danylec N."/>
            <person name="Gobl A."/>
            <person name="Stoll D.A."/>
            <person name="Hetzer B."/>
            <person name="Kulling S.E."/>
            <person name="Huch M."/>
        </authorList>
    </citation>
    <scope>NUCLEOTIDE SEQUENCE [LARGE SCALE GENOMIC DNA]</scope>
    <source>
        <strain evidence="11 12">ResAG-85</strain>
    </source>
</reference>
<dbReference type="PRINTS" id="PR00045">
    <property type="entry name" value="SIGMA54FCT"/>
</dbReference>
<dbReference type="Gene3D" id="1.10.10.1330">
    <property type="entry name" value="RNA polymerase sigma-54 factor, core-binding domain"/>
    <property type="match status" value="1"/>
</dbReference>
<dbReference type="Pfam" id="PF04552">
    <property type="entry name" value="Sigma54_DBD"/>
    <property type="match status" value="1"/>
</dbReference>
<evidence type="ECO:0000256" key="3">
    <source>
        <dbReference type="ARBA" id="ARBA00022679"/>
    </source>
</evidence>
<gene>
    <name evidence="11" type="primary">rpoN</name>
    <name evidence="11" type="ORF">C2L80_13295</name>
</gene>
<evidence type="ECO:0000256" key="5">
    <source>
        <dbReference type="ARBA" id="ARBA00023015"/>
    </source>
</evidence>
<evidence type="ECO:0000313" key="11">
    <source>
        <dbReference type="EMBL" id="PNV64192.1"/>
    </source>
</evidence>
<keyword evidence="2" id="KW-0240">DNA-directed RNA polymerase</keyword>
<keyword evidence="3" id="KW-0808">Transferase</keyword>
<keyword evidence="8" id="KW-0804">Transcription</keyword>
<evidence type="ECO:0000256" key="7">
    <source>
        <dbReference type="ARBA" id="ARBA00023125"/>
    </source>
</evidence>
<keyword evidence="6" id="KW-0731">Sigma factor</keyword>
<evidence type="ECO:0000256" key="8">
    <source>
        <dbReference type="ARBA" id="ARBA00023163"/>
    </source>
</evidence>
<dbReference type="GO" id="GO:0006352">
    <property type="term" value="P:DNA-templated transcription initiation"/>
    <property type="evidence" value="ECO:0007669"/>
    <property type="project" value="InterPro"/>
</dbReference>
<dbReference type="Gene3D" id="1.10.10.60">
    <property type="entry name" value="Homeodomain-like"/>
    <property type="match status" value="1"/>
</dbReference>
<evidence type="ECO:0000259" key="9">
    <source>
        <dbReference type="Pfam" id="PF04552"/>
    </source>
</evidence>
<feature type="domain" description="RNA polymerase sigma factor 54 DNA-binding" evidence="9">
    <location>
        <begin position="237"/>
        <end position="404"/>
    </location>
</feature>
<dbReference type="InterPro" id="IPR007634">
    <property type="entry name" value="RNA_pol_sigma_54_DNA-bd"/>
</dbReference>
<dbReference type="Pfam" id="PF04963">
    <property type="entry name" value="Sigma54_CBD"/>
    <property type="match status" value="1"/>
</dbReference>
<dbReference type="GO" id="GO:0000428">
    <property type="term" value="C:DNA-directed RNA polymerase complex"/>
    <property type="evidence" value="ECO:0007669"/>
    <property type="project" value="UniProtKB-KW"/>
</dbReference>
<dbReference type="Proteomes" id="UP000236488">
    <property type="component" value="Unassembled WGS sequence"/>
</dbReference>
<dbReference type="GO" id="GO:0003677">
    <property type="term" value="F:DNA binding"/>
    <property type="evidence" value="ECO:0007669"/>
    <property type="project" value="UniProtKB-KW"/>
</dbReference>
<evidence type="ECO:0000259" key="10">
    <source>
        <dbReference type="Pfam" id="PF04963"/>
    </source>
</evidence>
<dbReference type="PANTHER" id="PTHR32248">
    <property type="entry name" value="RNA POLYMERASE SIGMA-54 FACTOR"/>
    <property type="match status" value="1"/>
</dbReference>
<dbReference type="PIRSF" id="PIRSF000774">
    <property type="entry name" value="RpoN"/>
    <property type="match status" value="1"/>
</dbReference>
<keyword evidence="5" id="KW-0805">Transcription regulation</keyword>
<keyword evidence="12" id="KW-1185">Reference proteome</keyword>
<keyword evidence="4" id="KW-0548">Nucleotidyltransferase</keyword>
<dbReference type="PROSITE" id="PS00718">
    <property type="entry name" value="SIGMA54_2"/>
    <property type="match status" value="1"/>
</dbReference>
<proteinExistence type="inferred from homology"/>
<evidence type="ECO:0000256" key="2">
    <source>
        <dbReference type="ARBA" id="ARBA00022478"/>
    </source>
</evidence>
<dbReference type="EMBL" id="PPEL01000148">
    <property type="protein sequence ID" value="PNV64192.1"/>
    <property type="molecule type" value="Genomic_DNA"/>
</dbReference>
<sequence length="406" mass="44820">SAASVRLNPAATASTASSLVSNGYMRTPIRTPECPTFCPHPRLIEKDMKTHLRAQMPSGVGSDVVVESVIDTLDEDGYFRGEVAAIAFECDVEEPDVRLVLDAVRSAEPAGVGATDLIDCLKLQVARLPSPHGRVAYALLDRFPHDFFKERPGSLARCLGVSRADVIAAMEAIRKCDPCPGRAFTKEAIAYTHPDIIIERREGKWSVSVFGATTCPLTLNESYLALLGSKVDDETREYLEGKKREAKNVLRNLDYRGRMLYRLGLYLLEKEYEFMNREGEGLVALSMRRVADAIGVHETTISRIVNLKSLQTPFGVYPLRMFFGSSLDCVAAEGACDEGSVASTVSSFDVKRMLSNLISEERREKPLSDQALADELVSRGVSISRRTVAKYRESLGIPSSPQRKHR</sequence>
<keyword evidence="7" id="KW-0238">DNA-binding</keyword>
<dbReference type="InterPro" id="IPR038709">
    <property type="entry name" value="RpoN_core-bd_sf"/>
</dbReference>
<dbReference type="GO" id="GO:0016779">
    <property type="term" value="F:nucleotidyltransferase activity"/>
    <property type="evidence" value="ECO:0007669"/>
    <property type="project" value="UniProtKB-KW"/>
</dbReference>
<dbReference type="PROSITE" id="PS50044">
    <property type="entry name" value="SIGMA54_3"/>
    <property type="match status" value="1"/>
</dbReference>
<evidence type="ECO:0000256" key="4">
    <source>
        <dbReference type="ARBA" id="ARBA00022695"/>
    </source>
</evidence>
<dbReference type="InterPro" id="IPR007046">
    <property type="entry name" value="RNA_pol_sigma_54_core-bd"/>
</dbReference>